<evidence type="ECO:0000313" key="1">
    <source>
        <dbReference type="EMBL" id="KAJ9104957.1"/>
    </source>
</evidence>
<proteinExistence type="predicted"/>
<organism evidence="1 2">
    <name type="scientific">Naganishia cerealis</name>
    <dbReference type="NCBI Taxonomy" id="610337"/>
    <lineage>
        <taxon>Eukaryota</taxon>
        <taxon>Fungi</taxon>
        <taxon>Dikarya</taxon>
        <taxon>Basidiomycota</taxon>
        <taxon>Agaricomycotina</taxon>
        <taxon>Tremellomycetes</taxon>
        <taxon>Filobasidiales</taxon>
        <taxon>Filobasidiaceae</taxon>
        <taxon>Naganishia</taxon>
    </lineage>
</organism>
<reference evidence="1" key="1">
    <citation type="submission" date="2023-04" db="EMBL/GenBank/DDBJ databases">
        <title>Draft Genome sequencing of Naganishia species isolated from polar environments using Oxford Nanopore Technology.</title>
        <authorList>
            <person name="Leo P."/>
            <person name="Venkateswaran K."/>
        </authorList>
    </citation>
    <scope>NUCLEOTIDE SEQUENCE</scope>
    <source>
        <strain evidence="1">MNA-CCFEE 5261</strain>
    </source>
</reference>
<gene>
    <name evidence="1" type="ORF">QFC19_003754</name>
</gene>
<comment type="caution">
    <text evidence="1">The sequence shown here is derived from an EMBL/GenBank/DDBJ whole genome shotgun (WGS) entry which is preliminary data.</text>
</comment>
<accession>A0ACC2W2T6</accession>
<dbReference type="Proteomes" id="UP001241377">
    <property type="component" value="Unassembled WGS sequence"/>
</dbReference>
<protein>
    <submittedName>
        <fullName evidence="1">Uncharacterized protein</fullName>
    </submittedName>
</protein>
<keyword evidence="2" id="KW-1185">Reference proteome</keyword>
<sequence>MAFDEARNTLDWPHGVDGRGIVNQTVKDYQTGHLELKERQERYTQADKEDDKERLIVWAGTGVGEVGEITPAEEVVKQLEKEAIQALSTVEGYLQR</sequence>
<dbReference type="EMBL" id="JASBWR010000037">
    <property type="protein sequence ID" value="KAJ9104957.1"/>
    <property type="molecule type" value="Genomic_DNA"/>
</dbReference>
<name>A0ACC2W2T6_9TREE</name>
<evidence type="ECO:0000313" key="2">
    <source>
        <dbReference type="Proteomes" id="UP001241377"/>
    </source>
</evidence>